<dbReference type="PROSITE" id="PS51503">
    <property type="entry name" value="HIG1"/>
    <property type="match status" value="1"/>
</dbReference>
<dbReference type="AlphaFoldDB" id="A0A1H2RDK2"/>
<evidence type="ECO:0000259" key="5">
    <source>
        <dbReference type="PROSITE" id="PS51503"/>
    </source>
</evidence>
<dbReference type="NCBIfam" id="NF033233">
    <property type="entry name" value="twin_helix"/>
    <property type="match status" value="1"/>
</dbReference>
<sequence length="68" mass="7346">MINDPILIAAAIAALAVLVVLGIGIGGFARGGEFNRKHGNRMMRYRLIAQFVAVVLIVAFVYFRKQGG</sequence>
<feature type="domain" description="HIG1" evidence="5">
    <location>
        <begin position="1"/>
        <end position="68"/>
    </location>
</feature>
<evidence type="ECO:0000313" key="6">
    <source>
        <dbReference type="EMBL" id="SDW16749.1"/>
    </source>
</evidence>
<evidence type="ECO:0000256" key="2">
    <source>
        <dbReference type="ARBA" id="ARBA00022989"/>
    </source>
</evidence>
<keyword evidence="7" id="KW-1185">Reference proteome</keyword>
<dbReference type="InterPro" id="IPR007667">
    <property type="entry name" value="Hypoxia_induced_domain"/>
</dbReference>
<proteinExistence type="predicted"/>
<dbReference type="EMBL" id="FNOM01000001">
    <property type="protein sequence ID" value="SDW16749.1"/>
    <property type="molecule type" value="Genomic_DNA"/>
</dbReference>
<dbReference type="RefSeq" id="WP_092884599.1">
    <property type="nucleotide sequence ID" value="NZ_CP061498.1"/>
</dbReference>
<evidence type="ECO:0000256" key="1">
    <source>
        <dbReference type="ARBA" id="ARBA00022692"/>
    </source>
</evidence>
<evidence type="ECO:0000313" key="7">
    <source>
        <dbReference type="Proteomes" id="UP000198539"/>
    </source>
</evidence>
<dbReference type="Pfam" id="PF04588">
    <property type="entry name" value="HIG_1_N"/>
    <property type="match status" value="1"/>
</dbReference>
<name>A0A1H2RDK2_9RHOB</name>
<feature type="transmembrane region" description="Helical" evidence="4">
    <location>
        <begin position="6"/>
        <end position="26"/>
    </location>
</feature>
<accession>A0A1H2RDK2</accession>
<dbReference type="STRING" id="564137.SAMN04488238_101256"/>
<evidence type="ECO:0000256" key="4">
    <source>
        <dbReference type="SAM" id="Phobius"/>
    </source>
</evidence>
<keyword evidence="1 4" id="KW-0812">Transmembrane</keyword>
<feature type="transmembrane region" description="Helical" evidence="4">
    <location>
        <begin position="47"/>
        <end position="63"/>
    </location>
</feature>
<organism evidence="6 7">
    <name type="scientific">Roseicitreum antarcticum</name>
    <dbReference type="NCBI Taxonomy" id="564137"/>
    <lineage>
        <taxon>Bacteria</taxon>
        <taxon>Pseudomonadati</taxon>
        <taxon>Pseudomonadota</taxon>
        <taxon>Alphaproteobacteria</taxon>
        <taxon>Rhodobacterales</taxon>
        <taxon>Paracoccaceae</taxon>
        <taxon>Roseicitreum</taxon>
    </lineage>
</organism>
<evidence type="ECO:0000256" key="3">
    <source>
        <dbReference type="ARBA" id="ARBA00023136"/>
    </source>
</evidence>
<dbReference type="OrthoDB" id="7284889at2"/>
<dbReference type="Proteomes" id="UP000198539">
    <property type="component" value="Unassembled WGS sequence"/>
</dbReference>
<reference evidence="6 7" key="1">
    <citation type="submission" date="2016-10" db="EMBL/GenBank/DDBJ databases">
        <authorList>
            <person name="de Groot N.N."/>
        </authorList>
    </citation>
    <scope>NUCLEOTIDE SEQUENCE [LARGE SCALE GENOMIC DNA]</scope>
    <source>
        <strain evidence="6 7">CGMCC 1.8894</strain>
    </source>
</reference>
<keyword evidence="2 4" id="KW-1133">Transmembrane helix</keyword>
<protein>
    <submittedName>
        <fullName evidence="6">Hypoxia induced protein conserved region</fullName>
    </submittedName>
</protein>
<gene>
    <name evidence="6" type="ORF">SAMN04488238_101256</name>
</gene>
<keyword evidence="3 4" id="KW-0472">Membrane</keyword>